<evidence type="ECO:0000313" key="7">
    <source>
        <dbReference type="Proteomes" id="UP000831181"/>
    </source>
</evidence>
<dbReference type="SMART" id="SM00640">
    <property type="entry name" value="Glyco_32"/>
    <property type="match status" value="1"/>
</dbReference>
<feature type="signal peptide" evidence="4">
    <location>
        <begin position="1"/>
        <end position="36"/>
    </location>
</feature>
<keyword evidence="4" id="KW-0732">Signal</keyword>
<dbReference type="Pfam" id="PF00251">
    <property type="entry name" value="Glyco_hydro_32N"/>
    <property type="match status" value="1"/>
</dbReference>
<dbReference type="GO" id="GO:0004575">
    <property type="term" value="F:sucrose alpha-glucosidase activity"/>
    <property type="evidence" value="ECO:0007669"/>
    <property type="project" value="TreeGrafter"/>
</dbReference>
<reference evidence="6" key="1">
    <citation type="journal article" date="2022" name="Int. J. Syst. Evol. Microbiol.">
        <title>Apilactobacillus apisilvae sp. nov., Nicolia spurrieriana gen. nov. sp. nov., Bombilactobacillus folatiphilus sp. nov. and Bombilactobacillus thymidiniphilus sp. nov., four new lactic acid bacterial isolates from stingless bees Tetragonula carbonaria and Austroplebeia australis.</title>
        <authorList>
            <person name="Oliphant S.A."/>
            <person name="Watson-Haigh N.S."/>
            <person name="Sumby K.M."/>
            <person name="Gardner J."/>
            <person name="Groom S."/>
            <person name="Jiranek V."/>
        </authorList>
    </citation>
    <scope>NUCLEOTIDE SEQUENCE</scope>
    <source>
        <strain evidence="6">SGEP1_A5</strain>
    </source>
</reference>
<dbReference type="Proteomes" id="UP000831181">
    <property type="component" value="Chromosome"/>
</dbReference>
<dbReference type="SUPFAM" id="SSF75005">
    <property type="entry name" value="Arabinanase/levansucrase/invertase"/>
    <property type="match status" value="1"/>
</dbReference>
<evidence type="ECO:0000256" key="1">
    <source>
        <dbReference type="ARBA" id="ARBA00009902"/>
    </source>
</evidence>
<evidence type="ECO:0000256" key="4">
    <source>
        <dbReference type="SAM" id="SignalP"/>
    </source>
</evidence>
<dbReference type="InterPro" id="IPR001362">
    <property type="entry name" value="Glyco_hydro_32"/>
</dbReference>
<evidence type="ECO:0000256" key="2">
    <source>
        <dbReference type="ARBA" id="ARBA00022801"/>
    </source>
</evidence>
<keyword evidence="3" id="KW-0326">Glycosidase</keyword>
<name>A0A976RT46_9LACO</name>
<evidence type="ECO:0000256" key="3">
    <source>
        <dbReference type="ARBA" id="ARBA00023295"/>
    </source>
</evidence>
<proteinExistence type="inferred from homology"/>
<sequence>MMKFNYRCQINRSLKWLMLSTAALTVFVFSTTKVDATPPVHASAFNMVPTFNFGENAIQMAQSQVDRAASSGAQVVGQVNGKQAAQFSTSASAANNTISTDPMNAVPLGQNAANAITQAATNIVNQVVLQKSFSDAYVDASAKLYDNPVDGDVTSSLGGDNTQVQTADYVVKNKVPTMYNNNLYYVDQNAVSNVETAAVNPLNKNTFTQRYHYNIPNGFMNDIQSIIKVGDVWNIYYLSNDQRNTGSSTEWSLVQTRDFKSFVNRGVAIPRNTGGWESVATGSVMLNNQNGHIVNPNLPANAILAFFTGFTEGRQNVYEAYSTDGGITFQPAQNEPVMNQYSQGGAFRDPKVLWDPDKQQIVMYIAQGTTNSGGDEIGTFTSPTGTPNTWTEIGNSASFDPEMNDDAPGMLECPNVIRNVYDYATHKEKSVLFFSGDGGEGGKGLYYQVGHINSSGLFIADSSSNVRRIDNGTDDYAANYEPMDSQGKQIMMIGWIGNWDRGYGSFMKANNNYHIGSFTLPRILTLKNGVLNEKVVEPANRLFYHKKKSNGLTLKGTNTSSKIVVTFKKPVSQNVFAMVQNDTTTNVNVFSNGKKNQQNNVTISQPFSQLSGANDISNRLDHPAKQFIFYIDKSSIEVVIPELGKIYTILKLSTDNQLKFNTQHKADVKAYRFN</sequence>
<feature type="domain" description="Glycosyl hydrolase family 32 N-terminal" evidence="5">
    <location>
        <begin position="212"/>
        <end position="529"/>
    </location>
</feature>
<organism evidence="6 7">
    <name type="scientific">Nicoliella spurrieriana</name>
    <dbReference type="NCBI Taxonomy" id="2925830"/>
    <lineage>
        <taxon>Bacteria</taxon>
        <taxon>Bacillati</taxon>
        <taxon>Bacillota</taxon>
        <taxon>Bacilli</taxon>
        <taxon>Lactobacillales</taxon>
        <taxon>Lactobacillaceae</taxon>
        <taxon>Nicoliella</taxon>
    </lineage>
</organism>
<dbReference type="KEGG" id="lbe:MOO44_02895"/>
<gene>
    <name evidence="6" type="ORF">MOO44_02895</name>
</gene>
<dbReference type="PANTHER" id="PTHR42800">
    <property type="entry name" value="EXOINULINASE INUD (AFU_ORTHOLOGUE AFUA_5G00480)"/>
    <property type="match status" value="1"/>
</dbReference>
<comment type="similarity">
    <text evidence="1">Belongs to the glycosyl hydrolase 32 family.</text>
</comment>
<dbReference type="GO" id="GO:0005987">
    <property type="term" value="P:sucrose catabolic process"/>
    <property type="evidence" value="ECO:0007669"/>
    <property type="project" value="TreeGrafter"/>
</dbReference>
<dbReference type="EMBL" id="CP093361">
    <property type="protein sequence ID" value="UQS87126.1"/>
    <property type="molecule type" value="Genomic_DNA"/>
</dbReference>
<accession>A0A976RT46</accession>
<dbReference type="PANTHER" id="PTHR42800:SF1">
    <property type="entry name" value="EXOINULINASE INUD (AFU_ORTHOLOGUE AFUA_5G00480)"/>
    <property type="match status" value="1"/>
</dbReference>
<protein>
    <recommendedName>
        <fullName evidence="5">Glycosyl hydrolase family 32 N-terminal domain-containing protein</fullName>
    </recommendedName>
</protein>
<dbReference type="GO" id="GO:0005737">
    <property type="term" value="C:cytoplasm"/>
    <property type="evidence" value="ECO:0007669"/>
    <property type="project" value="TreeGrafter"/>
</dbReference>
<dbReference type="RefSeq" id="WP_260116926.1">
    <property type="nucleotide sequence ID" value="NZ_CP093361.1"/>
</dbReference>
<dbReference type="Gene3D" id="2.115.10.20">
    <property type="entry name" value="Glycosyl hydrolase domain, family 43"/>
    <property type="match status" value="1"/>
</dbReference>
<dbReference type="AlphaFoldDB" id="A0A976RT46"/>
<dbReference type="InterPro" id="IPR023296">
    <property type="entry name" value="Glyco_hydro_beta-prop_sf"/>
</dbReference>
<keyword evidence="2" id="KW-0378">Hydrolase</keyword>
<evidence type="ECO:0000313" key="6">
    <source>
        <dbReference type="EMBL" id="UQS87126.1"/>
    </source>
</evidence>
<evidence type="ECO:0000259" key="5">
    <source>
        <dbReference type="Pfam" id="PF00251"/>
    </source>
</evidence>
<keyword evidence="7" id="KW-1185">Reference proteome</keyword>
<feature type="chain" id="PRO_5038898011" description="Glycosyl hydrolase family 32 N-terminal domain-containing protein" evidence="4">
    <location>
        <begin position="37"/>
        <end position="674"/>
    </location>
</feature>
<dbReference type="InterPro" id="IPR013148">
    <property type="entry name" value="Glyco_hydro_32_N"/>
</dbReference>